<evidence type="ECO:0000313" key="3">
    <source>
        <dbReference type="Proteomes" id="UP001056500"/>
    </source>
</evidence>
<protein>
    <recommendedName>
        <fullName evidence="1">YopA central domain-containing protein</fullName>
    </recommendedName>
</protein>
<dbReference type="Pfam" id="PF26308">
    <property type="entry name" value="YopA_M"/>
    <property type="match status" value="1"/>
</dbReference>
<dbReference type="RefSeq" id="WP_251871510.1">
    <property type="nucleotide sequence ID" value="NZ_CP098755.1"/>
</dbReference>
<keyword evidence="3" id="KW-1185">Reference proteome</keyword>
<proteinExistence type="predicted"/>
<evidence type="ECO:0000313" key="2">
    <source>
        <dbReference type="EMBL" id="USG64398.1"/>
    </source>
</evidence>
<organism evidence="2 3">
    <name type="scientific">Brevibacillus ruminantium</name>
    <dbReference type="NCBI Taxonomy" id="2950604"/>
    <lineage>
        <taxon>Bacteria</taxon>
        <taxon>Bacillati</taxon>
        <taxon>Bacillota</taxon>
        <taxon>Bacilli</taxon>
        <taxon>Bacillales</taxon>
        <taxon>Paenibacillaceae</taxon>
        <taxon>Brevibacillus</taxon>
    </lineage>
</organism>
<sequence>MSIFSFDLEESPSPLQSNFLRYQVNEDIVIYKGYCYITIEPFLIPFLGEIKIKWLPVPRLDFWGELVDNSDVIFLKERTSGYVLTDCGHLGNIGTITTEYNKRKDIISIFGSLQENQLQKDVIEVTCLIFCVVNCKDTGREFLKSTNGEYIYRGRSYFELGDWNVTLDVREDREHYYKILNATVGYGITHIGKLEKKDGSKFTIEECESLLGALQWLLSFISCRNVAICNFKGITNSVDLIWEKYFIPSISGYRNAVTSFPIDMKLECMLEPLHKKLLDPIWKQALPMIFKWYLESQSADHIDNKIISVQPALEMIAWTYLVIDKGKIKQDTFSRELRASDKIRLLLKEIGIELQIPELEDFKILRRWYKDGVHLYTDVRNNIIHPINNKKINSLSDSQKNNILLLGRQYLELCILFLLQYDGKYFNRLNKKYGPKSYEYVPWSIHKHKN</sequence>
<dbReference type="Proteomes" id="UP001056500">
    <property type="component" value="Chromosome"/>
</dbReference>
<dbReference type="InterPro" id="IPR058684">
    <property type="entry name" value="YopA_M"/>
</dbReference>
<accession>A0ABY4WBG9</accession>
<reference evidence="2" key="1">
    <citation type="submission" date="2022-06" db="EMBL/GenBank/DDBJ databases">
        <title>Genome sequencing of Brevibacillus sp. BB3-R1.</title>
        <authorList>
            <person name="Heo J."/>
            <person name="Lee D."/>
            <person name="Won M."/>
            <person name="Han B.-H."/>
            <person name="Hong S.-B."/>
            <person name="Kwon S.-W."/>
        </authorList>
    </citation>
    <scope>NUCLEOTIDE SEQUENCE</scope>
    <source>
        <strain evidence="2">BB3-R1</strain>
    </source>
</reference>
<dbReference type="EMBL" id="CP098755">
    <property type="protein sequence ID" value="USG64398.1"/>
    <property type="molecule type" value="Genomic_DNA"/>
</dbReference>
<name>A0ABY4WBG9_9BACL</name>
<evidence type="ECO:0000259" key="1">
    <source>
        <dbReference type="Pfam" id="PF26308"/>
    </source>
</evidence>
<feature type="domain" description="YopA central" evidence="1">
    <location>
        <begin position="124"/>
        <end position="255"/>
    </location>
</feature>
<gene>
    <name evidence="2" type="ORF">NDK47_19920</name>
</gene>